<dbReference type="EnsemblMetazoa" id="AALB014663-RA">
    <property type="protein sequence ID" value="AALB014663-PA"/>
    <property type="gene ID" value="AALB014663"/>
</dbReference>
<reference evidence="1" key="2">
    <citation type="submission" date="2022-08" db="UniProtKB">
        <authorList>
            <consortium name="EnsemblMetazoa"/>
        </authorList>
    </citation>
    <scope>IDENTIFICATION</scope>
    <source>
        <strain evidence="1">STECLA/ALBI9_A</strain>
    </source>
</reference>
<evidence type="ECO:0000313" key="1">
    <source>
        <dbReference type="EnsemblMetazoa" id="AALB014663-PA"/>
    </source>
</evidence>
<name>A0A182FYH3_ANOAL</name>
<dbReference type="AlphaFoldDB" id="A0A182FYH3"/>
<accession>A0A182FYH3</accession>
<reference evidence="1 2" key="1">
    <citation type="journal article" date="2017" name="G3 (Bethesda)">
        <title>The Physical Genome Mapping of Anopheles albimanus Corrected Scaffold Misassemblies and Identified Interarm Rearrangements in Genus Anopheles.</title>
        <authorList>
            <person name="Artemov G.N."/>
            <person name="Peery A.N."/>
            <person name="Jiang X."/>
            <person name="Tu Z."/>
            <person name="Stegniy V.N."/>
            <person name="Sharakhova M.V."/>
            <person name="Sharakhov I.V."/>
        </authorList>
    </citation>
    <scope>NUCLEOTIDE SEQUENCE [LARGE SCALE GENOMIC DNA]</scope>
    <source>
        <strain evidence="1 2">ALBI9_A</strain>
    </source>
</reference>
<sequence length="57" mass="6485">MSAYGMLLLLLPCVLVGRKLRQSKSGFAGHKPVPRYRRRATHRHIEHRTFPAATLST</sequence>
<organism evidence="1 2">
    <name type="scientific">Anopheles albimanus</name>
    <name type="common">New world malaria mosquito</name>
    <dbReference type="NCBI Taxonomy" id="7167"/>
    <lineage>
        <taxon>Eukaryota</taxon>
        <taxon>Metazoa</taxon>
        <taxon>Ecdysozoa</taxon>
        <taxon>Arthropoda</taxon>
        <taxon>Hexapoda</taxon>
        <taxon>Insecta</taxon>
        <taxon>Pterygota</taxon>
        <taxon>Neoptera</taxon>
        <taxon>Endopterygota</taxon>
        <taxon>Diptera</taxon>
        <taxon>Nematocera</taxon>
        <taxon>Culicoidea</taxon>
        <taxon>Culicidae</taxon>
        <taxon>Anophelinae</taxon>
        <taxon>Anopheles</taxon>
    </lineage>
</organism>
<proteinExistence type="predicted"/>
<dbReference type="VEuPathDB" id="VectorBase:AALB014663"/>
<keyword evidence="2" id="KW-1185">Reference proteome</keyword>
<dbReference type="Proteomes" id="UP000069272">
    <property type="component" value="Chromosome 3R"/>
</dbReference>
<protein>
    <submittedName>
        <fullName evidence="1">Uncharacterized protein</fullName>
    </submittedName>
</protein>
<evidence type="ECO:0000313" key="2">
    <source>
        <dbReference type="Proteomes" id="UP000069272"/>
    </source>
</evidence>